<feature type="compositionally biased region" description="Polar residues" evidence="2">
    <location>
        <begin position="153"/>
        <end position="165"/>
    </location>
</feature>
<organism evidence="3 4">
    <name type="scientific">Orbilia ellipsospora</name>
    <dbReference type="NCBI Taxonomy" id="2528407"/>
    <lineage>
        <taxon>Eukaryota</taxon>
        <taxon>Fungi</taxon>
        <taxon>Dikarya</taxon>
        <taxon>Ascomycota</taxon>
        <taxon>Pezizomycotina</taxon>
        <taxon>Orbiliomycetes</taxon>
        <taxon>Orbiliales</taxon>
        <taxon>Orbiliaceae</taxon>
        <taxon>Orbilia</taxon>
    </lineage>
</organism>
<keyword evidence="4" id="KW-1185">Reference proteome</keyword>
<sequence>MAPSGVSRRLATKKVGKPTTLRNTLKERVLQRKQGDTIDDAPDSSLWEIDVSDKRSKEPLSRSPNAPLNRGTRDFLKGRHSAETSKKLDDSSIWDIPPTQEDVAAVVKKKAEARPGKVVEPKPNITCKKTKPVPKKKSGSEDEYVPMKPKARSTVSKKTTSQPAKNISKVEISTMVESISSWSSSDHNDTIDGKTLVEESRMSGADQKVDDDNTLQKIAAAAIDQLPNSQQLPMLRVSQSGIIKASAVPRDAPARKYSPPSPTEAESNFNEKTGSPIQIPDSDGEVDSVLILRDEAKEENEITTAPNKEDKVIGIDLENESVKEPEIIIIEEQSSLQSSSLQISENEDVEDMLVERPELLSTEEQTPLQLSPLQISEDFARMISSISNIHETPKHETAADAFRSPEISIRLPQSQEDIIPERTEDESEVEVTGQSITALATPYPAIDQNGGPRRPKVYFEKEEVRSDLPHISPLRTSEDKLISIRPFPKLQLEKLRSPDTQSRKVFNPSNADKIVHDNRKPVGDISADGLRNSKIQQQNIYFDGHPKPSKDSGFLSKSATEVTPLNTEITPKQSYATVYHDTNYKNKATTVNDTNKNAWKQLQGLGMQRVNPRNIRRRVEEMVAGMKHKMEEEEQEASNKQVRGLDKRRAKKRRMTTSSPYTRWENLAEGAPQVEAETRAEFEKSYQDEQESSELYKSLEYSTYTESSSTSQVQKPAHHDIITNSAIMQQLKRDHRLQEEELRLLTEKYIIEIKQKTHDAIREFKKAYEAAKRDQRNEREKTFDRVSTELVKNPTHRYDKSRDFYRAIAFKDKPKAQELFLQHENMLARLEDALKRRGAEVDKMNEIEAQLQQYHDICIELADNLKEEEYYHDFMYGVSVYGEAYMKKNYEVPVDYKPPKNTAGIIPQFDHLSKSITEMVTNEPNLTKEKEKFYEDILRRGIARIDADDDSDVDKSESFNTESIIKSKPVRQKGANQNRQDRSLHRKSRRH</sequence>
<feature type="compositionally biased region" description="Basic and acidic residues" evidence="2">
    <location>
        <begin position="71"/>
        <end position="90"/>
    </location>
</feature>
<evidence type="ECO:0000256" key="1">
    <source>
        <dbReference type="SAM" id="Coils"/>
    </source>
</evidence>
<feature type="compositionally biased region" description="Basic and acidic residues" evidence="2">
    <location>
        <begin position="51"/>
        <end position="60"/>
    </location>
</feature>
<feature type="compositionally biased region" description="Basic residues" evidence="2">
    <location>
        <begin position="646"/>
        <end position="655"/>
    </location>
</feature>
<feature type="compositionally biased region" description="Basic residues" evidence="2">
    <location>
        <begin position="128"/>
        <end position="137"/>
    </location>
</feature>
<feature type="compositionally biased region" description="Basic and acidic residues" evidence="2">
    <location>
        <begin position="109"/>
        <end position="120"/>
    </location>
</feature>
<feature type="coiled-coil region" evidence="1">
    <location>
        <begin position="728"/>
        <end position="781"/>
    </location>
</feature>
<feature type="compositionally biased region" description="Polar residues" evidence="2">
    <location>
        <begin position="264"/>
        <end position="276"/>
    </location>
</feature>
<feature type="compositionally biased region" description="Basic and acidic residues" evidence="2">
    <location>
        <begin position="186"/>
        <end position="210"/>
    </location>
</feature>
<feature type="compositionally biased region" description="Basic and acidic residues" evidence="2">
    <location>
        <begin position="24"/>
        <end position="36"/>
    </location>
</feature>
<dbReference type="EMBL" id="JAVHJO010000010">
    <property type="protein sequence ID" value="KAK6535487.1"/>
    <property type="molecule type" value="Genomic_DNA"/>
</dbReference>
<feature type="region of interest" description="Disordered" evidence="2">
    <location>
        <begin position="1"/>
        <end position="95"/>
    </location>
</feature>
<reference evidence="3 4" key="1">
    <citation type="submission" date="2019-10" db="EMBL/GenBank/DDBJ databases">
        <authorList>
            <person name="Palmer J.M."/>
        </authorList>
    </citation>
    <scope>NUCLEOTIDE SEQUENCE [LARGE SCALE GENOMIC DNA]</scope>
    <source>
        <strain evidence="3 4">TWF694</strain>
    </source>
</reference>
<proteinExistence type="predicted"/>
<dbReference type="AlphaFoldDB" id="A0AAV9X457"/>
<evidence type="ECO:0000313" key="3">
    <source>
        <dbReference type="EMBL" id="KAK6535487.1"/>
    </source>
</evidence>
<gene>
    <name evidence="3" type="ORF">TWF694_001943</name>
</gene>
<comment type="caution">
    <text evidence="3">The sequence shown here is derived from an EMBL/GenBank/DDBJ whole genome shotgun (WGS) entry which is preliminary data.</text>
</comment>
<dbReference type="Proteomes" id="UP001365542">
    <property type="component" value="Unassembled WGS sequence"/>
</dbReference>
<feature type="region of interest" description="Disordered" evidence="2">
    <location>
        <begin position="180"/>
        <end position="210"/>
    </location>
</feature>
<name>A0AAV9X457_9PEZI</name>
<accession>A0AAV9X457</accession>
<feature type="region of interest" description="Disordered" evidence="2">
    <location>
        <begin position="107"/>
        <end position="166"/>
    </location>
</feature>
<protein>
    <submittedName>
        <fullName evidence="3">Uncharacterized protein</fullName>
    </submittedName>
</protein>
<evidence type="ECO:0000256" key="2">
    <source>
        <dbReference type="SAM" id="MobiDB-lite"/>
    </source>
</evidence>
<feature type="region of interest" description="Disordered" evidence="2">
    <location>
        <begin position="246"/>
        <end position="283"/>
    </location>
</feature>
<keyword evidence="1" id="KW-0175">Coiled coil</keyword>
<feature type="region of interest" description="Disordered" evidence="2">
    <location>
        <begin position="949"/>
        <end position="991"/>
    </location>
</feature>
<feature type="region of interest" description="Disordered" evidence="2">
    <location>
        <begin position="628"/>
        <end position="659"/>
    </location>
</feature>
<evidence type="ECO:0000313" key="4">
    <source>
        <dbReference type="Proteomes" id="UP001365542"/>
    </source>
</evidence>